<evidence type="ECO:0008006" key="3">
    <source>
        <dbReference type="Google" id="ProtNLM"/>
    </source>
</evidence>
<dbReference type="GO" id="GO:0005739">
    <property type="term" value="C:mitochondrion"/>
    <property type="evidence" value="ECO:0007669"/>
    <property type="project" value="TreeGrafter"/>
</dbReference>
<evidence type="ECO:0000313" key="2">
    <source>
        <dbReference type="Proteomes" id="UP000604825"/>
    </source>
</evidence>
<name>A0A811RQD0_9POAL</name>
<gene>
    <name evidence="1" type="ORF">NCGR_LOCUS55235</name>
</gene>
<comment type="caution">
    <text evidence="1">The sequence shown here is derived from an EMBL/GenBank/DDBJ whole genome shotgun (WGS) entry which is preliminary data.</text>
</comment>
<dbReference type="Proteomes" id="UP000604825">
    <property type="component" value="Unassembled WGS sequence"/>
</dbReference>
<dbReference type="PANTHER" id="PTHR47868:SF2">
    <property type="entry name" value="OS05G0457700 PROTEIN"/>
    <property type="match status" value="1"/>
</dbReference>
<dbReference type="EMBL" id="CAJGYO010000016">
    <property type="protein sequence ID" value="CAD6271950.1"/>
    <property type="molecule type" value="Genomic_DNA"/>
</dbReference>
<dbReference type="FunFam" id="1.25.40.10:FF:003676">
    <property type="entry name" value="At5g02130"/>
    <property type="match status" value="1"/>
</dbReference>
<organism evidence="1 2">
    <name type="scientific">Miscanthus lutarioriparius</name>
    <dbReference type="NCBI Taxonomy" id="422564"/>
    <lineage>
        <taxon>Eukaryota</taxon>
        <taxon>Viridiplantae</taxon>
        <taxon>Streptophyta</taxon>
        <taxon>Embryophyta</taxon>
        <taxon>Tracheophyta</taxon>
        <taxon>Spermatophyta</taxon>
        <taxon>Magnoliopsida</taxon>
        <taxon>Liliopsida</taxon>
        <taxon>Poales</taxon>
        <taxon>Poaceae</taxon>
        <taxon>PACMAD clade</taxon>
        <taxon>Panicoideae</taxon>
        <taxon>Andropogonodae</taxon>
        <taxon>Andropogoneae</taxon>
        <taxon>Saccharinae</taxon>
        <taxon>Miscanthus</taxon>
    </lineage>
</organism>
<proteinExistence type="predicted"/>
<protein>
    <recommendedName>
        <fullName evidence="3">Tetratricopeptide repeat (TPR)-like superfamily protein</fullName>
    </recommendedName>
</protein>
<dbReference type="Gene3D" id="1.25.40.10">
    <property type="entry name" value="Tetratricopeptide repeat domain"/>
    <property type="match status" value="1"/>
</dbReference>
<dbReference type="AlphaFoldDB" id="A0A811RQD0"/>
<dbReference type="OrthoDB" id="1892356at2759"/>
<accession>A0A811RQD0</accession>
<reference evidence="1" key="1">
    <citation type="submission" date="2020-10" db="EMBL/GenBank/DDBJ databases">
        <authorList>
            <person name="Han B."/>
            <person name="Lu T."/>
            <person name="Zhao Q."/>
            <person name="Huang X."/>
            <person name="Zhao Y."/>
        </authorList>
    </citation>
    <scope>NUCLEOTIDE SEQUENCE</scope>
</reference>
<sequence>MAMSWIRSALKEALISPKPWGSRQFAAAGGGGGGGETQAERVAAEMVRYALGGAVHRSSPEEAMRILEQGASNLQGGGEGSAEAVGLLMLAMSTLLYRSGRRQDAMEKLKATQQVAPSAAFRVAAWEALMGLHMEAGQVMSYLISPNDLVDLSIKDDSKWSDQDHLKFRVNAIRGLVALLNGETESENAAISYGEYLHCVGDFQMAAQVYEKILEAFCMDDVSGNLLAAGNMVPDEASLGVTCSYGQLLSHSGKFAEAEDYLTRALQKAEEQFGANHPKVGIILTCIARMYKMKARSEGSTSIMVQEGLYRKALEVLKAPAINSEGTSKQVDWRDIISLARGVGP</sequence>
<evidence type="ECO:0000313" key="1">
    <source>
        <dbReference type="EMBL" id="CAD6271950.1"/>
    </source>
</evidence>
<dbReference type="SUPFAM" id="SSF48452">
    <property type="entry name" value="TPR-like"/>
    <property type="match status" value="1"/>
</dbReference>
<keyword evidence="2" id="KW-1185">Reference proteome</keyword>
<dbReference type="InterPro" id="IPR011990">
    <property type="entry name" value="TPR-like_helical_dom_sf"/>
</dbReference>
<dbReference type="PANTHER" id="PTHR47868">
    <property type="entry name" value="OS05G0457700 PROTEIN"/>
    <property type="match status" value="1"/>
</dbReference>